<name>A0ABV5V5J8_9MICO</name>
<accession>A0ABV5V5J8</accession>
<feature type="transmembrane region" description="Helical" evidence="6">
    <location>
        <begin position="203"/>
        <end position="233"/>
    </location>
</feature>
<feature type="region of interest" description="Disordered" evidence="5">
    <location>
        <begin position="1"/>
        <end position="35"/>
    </location>
</feature>
<protein>
    <submittedName>
        <fullName evidence="7">Formate/nitrite transporter family protein</fullName>
    </submittedName>
</protein>
<evidence type="ECO:0000256" key="4">
    <source>
        <dbReference type="ARBA" id="ARBA00023136"/>
    </source>
</evidence>
<evidence type="ECO:0000313" key="8">
    <source>
        <dbReference type="Proteomes" id="UP001589613"/>
    </source>
</evidence>
<feature type="transmembrane region" description="Helical" evidence="6">
    <location>
        <begin position="87"/>
        <end position="116"/>
    </location>
</feature>
<dbReference type="InterPro" id="IPR000292">
    <property type="entry name" value="For/NO2_transpt"/>
</dbReference>
<keyword evidence="4 6" id="KW-0472">Membrane</keyword>
<evidence type="ECO:0000256" key="2">
    <source>
        <dbReference type="ARBA" id="ARBA00022692"/>
    </source>
</evidence>
<organism evidence="7 8">
    <name type="scientific">Ornithinimicrobium kibberense</name>
    <dbReference type="NCBI Taxonomy" id="282060"/>
    <lineage>
        <taxon>Bacteria</taxon>
        <taxon>Bacillati</taxon>
        <taxon>Actinomycetota</taxon>
        <taxon>Actinomycetes</taxon>
        <taxon>Micrococcales</taxon>
        <taxon>Ornithinimicrobiaceae</taxon>
        <taxon>Ornithinimicrobium</taxon>
    </lineage>
</organism>
<proteinExistence type="predicted"/>
<comment type="subcellular location">
    <subcellularLocation>
        <location evidence="1">Membrane</location>
        <topology evidence="1">Multi-pass membrane protein</topology>
    </subcellularLocation>
</comment>
<dbReference type="EMBL" id="JBHMAX010000023">
    <property type="protein sequence ID" value="MFB9732973.1"/>
    <property type="molecule type" value="Genomic_DNA"/>
</dbReference>
<keyword evidence="3 6" id="KW-1133">Transmembrane helix</keyword>
<dbReference type="Proteomes" id="UP001589613">
    <property type="component" value="Unassembled WGS sequence"/>
</dbReference>
<evidence type="ECO:0000256" key="1">
    <source>
        <dbReference type="ARBA" id="ARBA00004141"/>
    </source>
</evidence>
<feature type="transmembrane region" description="Helical" evidence="6">
    <location>
        <begin position="128"/>
        <end position="152"/>
    </location>
</feature>
<evidence type="ECO:0000256" key="3">
    <source>
        <dbReference type="ARBA" id="ARBA00022989"/>
    </source>
</evidence>
<evidence type="ECO:0000256" key="6">
    <source>
        <dbReference type="SAM" id="Phobius"/>
    </source>
</evidence>
<dbReference type="RefSeq" id="WP_141338494.1">
    <property type="nucleotide sequence ID" value="NZ_JBHMAX010000023.1"/>
</dbReference>
<dbReference type="PANTHER" id="PTHR30520:SF2">
    <property type="entry name" value="INNER MEMBRANE PROTEIN YFDC"/>
    <property type="match status" value="1"/>
</dbReference>
<dbReference type="Gene3D" id="1.20.1080.10">
    <property type="entry name" value="Glycerol uptake facilitator protein"/>
    <property type="match status" value="1"/>
</dbReference>
<dbReference type="Pfam" id="PF01226">
    <property type="entry name" value="Form_Nir_trans"/>
    <property type="match status" value="1"/>
</dbReference>
<keyword evidence="8" id="KW-1185">Reference proteome</keyword>
<reference evidence="7 8" key="1">
    <citation type="submission" date="2024-09" db="EMBL/GenBank/DDBJ databases">
        <authorList>
            <person name="Sun Q."/>
            <person name="Mori K."/>
        </authorList>
    </citation>
    <scope>NUCLEOTIDE SEQUENCE [LARGE SCALE GENOMIC DNA]</scope>
    <source>
        <strain evidence="7 8">JCM 12763</strain>
    </source>
</reference>
<feature type="transmembrane region" description="Helical" evidence="6">
    <location>
        <begin position="245"/>
        <end position="267"/>
    </location>
</feature>
<feature type="transmembrane region" description="Helical" evidence="6">
    <location>
        <begin position="53"/>
        <end position="75"/>
    </location>
</feature>
<comment type="caution">
    <text evidence="7">The sequence shown here is derived from an EMBL/GenBank/DDBJ whole genome shotgun (WGS) entry which is preliminary data.</text>
</comment>
<gene>
    <name evidence="7" type="ORF">ACFFN0_13060</name>
</gene>
<feature type="transmembrane region" description="Helical" evidence="6">
    <location>
        <begin position="172"/>
        <end position="191"/>
    </location>
</feature>
<feature type="compositionally biased region" description="Basic and acidic residues" evidence="5">
    <location>
        <begin position="7"/>
        <end position="30"/>
    </location>
</feature>
<evidence type="ECO:0000256" key="5">
    <source>
        <dbReference type="SAM" id="MobiDB-lite"/>
    </source>
</evidence>
<evidence type="ECO:0000313" key="7">
    <source>
        <dbReference type="EMBL" id="MFB9732973.1"/>
    </source>
</evidence>
<dbReference type="InterPro" id="IPR023271">
    <property type="entry name" value="Aquaporin-like"/>
</dbReference>
<dbReference type="PANTHER" id="PTHR30520">
    <property type="entry name" value="FORMATE TRANSPORTER-RELATED"/>
    <property type="match status" value="1"/>
</dbReference>
<sequence length="291" mass="31193">MSAARSRPTDDKVAQDRDGRVDLASDRPEPEVVDSFEGTATKGAERLHRSWRALLTTGFFGGLEIGLGILAYLAVLHATGDHLLAGVAFGIGFVALYLAHSELFTEGFLLPVMAIFAGRGTFLQLLRLWGVTLLTNLVGGWVFMWLVVQAFPEFTEVLTDSARHFVDAPLDLRAVALSLLGGFVITVLTRMQEGTDSDGVKVVAAFAAGFLLAGLSLFHSVLDSIIIFGAIHAGAAVGYGEWLAWFWYVVPLNLLGGLVFVTALRLVRASELPEVPGPDAGTGPGEDGRRR</sequence>
<keyword evidence="2 6" id="KW-0812">Transmembrane</keyword>